<reference evidence="3" key="1">
    <citation type="submission" date="2017-09" db="EMBL/GenBank/DDBJ databases">
        <title>Depth-based differentiation of microbial function through sediment-hosted aquifers and enrichment of novel symbionts in the deep terrestrial subsurface.</title>
        <authorList>
            <person name="Probst A.J."/>
            <person name="Ladd B."/>
            <person name="Jarett J.K."/>
            <person name="Geller-Mcgrath D.E."/>
            <person name="Sieber C.M.K."/>
            <person name="Emerson J.B."/>
            <person name="Anantharaman K."/>
            <person name="Thomas B.C."/>
            <person name="Malmstrom R."/>
            <person name="Stieglmeier M."/>
            <person name="Klingl A."/>
            <person name="Woyke T."/>
            <person name="Ryan C.M."/>
            <person name="Banfield J.F."/>
        </authorList>
    </citation>
    <scope>NUCLEOTIDE SEQUENCE [LARGE SCALE GENOMIC DNA]</scope>
</reference>
<name>A0A2H0V6X3_9BACT</name>
<accession>A0A2H0V6X3</accession>
<dbReference type="InterPro" id="IPR055396">
    <property type="entry name" value="DUF7088"/>
</dbReference>
<protein>
    <submittedName>
        <fullName evidence="2">ABC transporter</fullName>
    </submittedName>
</protein>
<comment type="caution">
    <text evidence="2">The sequence shown here is derived from an EMBL/GenBank/DDBJ whole genome shotgun (WGS) entry which is preliminary data.</text>
</comment>
<feature type="non-terminal residue" evidence="2">
    <location>
        <position position="1"/>
    </location>
</feature>
<evidence type="ECO:0000259" key="1">
    <source>
        <dbReference type="Pfam" id="PF23357"/>
    </source>
</evidence>
<evidence type="ECO:0000313" key="3">
    <source>
        <dbReference type="Proteomes" id="UP000228614"/>
    </source>
</evidence>
<feature type="domain" description="DUF7088" evidence="1">
    <location>
        <begin position="2"/>
        <end position="67"/>
    </location>
</feature>
<dbReference type="AlphaFoldDB" id="A0A2H0V6X3"/>
<feature type="non-terminal residue" evidence="2">
    <location>
        <position position="136"/>
    </location>
</feature>
<evidence type="ECO:0000313" key="2">
    <source>
        <dbReference type="EMBL" id="PIR94818.1"/>
    </source>
</evidence>
<gene>
    <name evidence="2" type="ORF">COT95_02100</name>
</gene>
<sequence length="136" mass="15350">VRQEVEDILAEYQSYANNKLAIEFIDPQDDEKIQQNLQLVGIPLLQFNVLENDKYEVINGYLGMVVQYGDNKQAIPVVNNTQNLEYQLTSAIKKVVAAENPVIGFTIGHGELDRAANLTILNQKLSEIYTVRDVDL</sequence>
<dbReference type="Proteomes" id="UP000228614">
    <property type="component" value="Unassembled WGS sequence"/>
</dbReference>
<proteinExistence type="predicted"/>
<dbReference type="Pfam" id="PF23357">
    <property type="entry name" value="DUF7088"/>
    <property type="match status" value="1"/>
</dbReference>
<organism evidence="2 3">
    <name type="scientific">Candidatus Falkowbacteria bacterium CG10_big_fil_rev_8_21_14_0_10_37_6</name>
    <dbReference type="NCBI Taxonomy" id="1974563"/>
    <lineage>
        <taxon>Bacteria</taxon>
        <taxon>Candidatus Falkowiibacteriota</taxon>
    </lineage>
</organism>
<dbReference type="EMBL" id="PFAN01000104">
    <property type="protein sequence ID" value="PIR94818.1"/>
    <property type="molecule type" value="Genomic_DNA"/>
</dbReference>